<organism evidence="3 4">
    <name type="scientific">Ascodesmis nigricans</name>
    <dbReference type="NCBI Taxonomy" id="341454"/>
    <lineage>
        <taxon>Eukaryota</taxon>
        <taxon>Fungi</taxon>
        <taxon>Dikarya</taxon>
        <taxon>Ascomycota</taxon>
        <taxon>Pezizomycotina</taxon>
        <taxon>Pezizomycetes</taxon>
        <taxon>Pezizales</taxon>
        <taxon>Ascodesmidaceae</taxon>
        <taxon>Ascodesmis</taxon>
    </lineage>
</organism>
<evidence type="ECO:0000256" key="2">
    <source>
        <dbReference type="SAM" id="Coils"/>
    </source>
</evidence>
<feature type="coiled-coil region" evidence="2">
    <location>
        <begin position="96"/>
        <end position="123"/>
    </location>
</feature>
<dbReference type="EMBL" id="ML220113">
    <property type="protein sequence ID" value="TGZ83869.1"/>
    <property type="molecule type" value="Genomic_DNA"/>
</dbReference>
<dbReference type="Gene3D" id="3.30.300.90">
    <property type="entry name" value="BolA-like"/>
    <property type="match status" value="1"/>
</dbReference>
<dbReference type="InterPro" id="IPR002634">
    <property type="entry name" value="BolA"/>
</dbReference>
<keyword evidence="2" id="KW-0175">Coiled coil</keyword>
<dbReference type="GO" id="GO:0005759">
    <property type="term" value="C:mitochondrial matrix"/>
    <property type="evidence" value="ECO:0007669"/>
    <property type="project" value="TreeGrafter"/>
</dbReference>
<dbReference type="Pfam" id="PF01722">
    <property type="entry name" value="BolA"/>
    <property type="match status" value="1"/>
</dbReference>
<dbReference type="PANTHER" id="PTHR46230">
    <property type="match status" value="1"/>
</dbReference>
<name>A0A4S2N3Q0_9PEZI</name>
<evidence type="ECO:0000313" key="3">
    <source>
        <dbReference type="EMBL" id="TGZ83869.1"/>
    </source>
</evidence>
<dbReference type="GO" id="GO:0044572">
    <property type="term" value="P:[4Fe-4S] cluster assembly"/>
    <property type="evidence" value="ECO:0007669"/>
    <property type="project" value="TreeGrafter"/>
</dbReference>
<comment type="similarity">
    <text evidence="1">Belongs to the BolA/IbaG family.</text>
</comment>
<sequence>MSTTAAPTSMTPIEDAVRSKLIAAFNPHTLAIYNDSHKHAHHQAMKGVTSKETHFRLVISSKKFEGMRQLQRHREVNKVLEHELKTEGMIHALQIRAISIEEEKKLEERAKELEAAEDAEAKA</sequence>
<dbReference type="PIRSF" id="PIRSF003113">
    <property type="entry name" value="BolA"/>
    <property type="match status" value="1"/>
</dbReference>
<evidence type="ECO:0000313" key="4">
    <source>
        <dbReference type="Proteomes" id="UP000298138"/>
    </source>
</evidence>
<evidence type="ECO:0000256" key="1">
    <source>
        <dbReference type="RuleBase" id="RU003860"/>
    </source>
</evidence>
<dbReference type="PANTHER" id="PTHR46230:SF7">
    <property type="entry name" value="BOLA-LIKE PROTEIN 1"/>
    <property type="match status" value="1"/>
</dbReference>
<keyword evidence="4" id="KW-1185">Reference proteome</keyword>
<dbReference type="InParanoid" id="A0A4S2N3Q0"/>
<dbReference type="Proteomes" id="UP000298138">
    <property type="component" value="Unassembled WGS sequence"/>
</dbReference>
<dbReference type="SUPFAM" id="SSF82657">
    <property type="entry name" value="BolA-like"/>
    <property type="match status" value="1"/>
</dbReference>
<reference evidence="3 4" key="1">
    <citation type="submission" date="2019-04" db="EMBL/GenBank/DDBJ databases">
        <title>Comparative genomics and transcriptomics to analyze fruiting body development in filamentous ascomycetes.</title>
        <authorList>
            <consortium name="DOE Joint Genome Institute"/>
            <person name="Lutkenhaus R."/>
            <person name="Traeger S."/>
            <person name="Breuer J."/>
            <person name="Kuo A."/>
            <person name="Lipzen A."/>
            <person name="Pangilinan J."/>
            <person name="Dilworth D."/>
            <person name="Sandor L."/>
            <person name="Poggeler S."/>
            <person name="Barry K."/>
            <person name="Grigoriev I.V."/>
            <person name="Nowrousian M."/>
        </authorList>
    </citation>
    <scope>NUCLEOTIDE SEQUENCE [LARGE SCALE GENOMIC DNA]</scope>
    <source>
        <strain evidence="3 4">CBS 389.68</strain>
    </source>
</reference>
<gene>
    <name evidence="3" type="ORF">EX30DRAFT_338469</name>
</gene>
<accession>A0A4S2N3Q0</accession>
<dbReference type="STRING" id="341454.A0A4S2N3Q0"/>
<dbReference type="InterPro" id="IPR036065">
    <property type="entry name" value="BolA-like_sf"/>
</dbReference>
<dbReference type="AlphaFoldDB" id="A0A4S2N3Q0"/>
<proteinExistence type="inferred from homology"/>
<dbReference type="OrthoDB" id="411584at2759"/>
<protein>
    <submittedName>
        <fullName evidence="3">Bola-domain-containing protein</fullName>
    </submittedName>
</protein>
<dbReference type="FunCoup" id="A0A4S2N3Q0">
    <property type="interactions" value="14"/>
</dbReference>